<name>A0A2A4I3D7_9SPHN</name>
<comment type="caution">
    <text evidence="3">The sequence shown here is derived from an EMBL/GenBank/DDBJ whole genome shotgun (WGS) entry which is preliminary data.</text>
</comment>
<accession>A0A2A4I3D7</accession>
<proteinExistence type="predicted"/>
<dbReference type="Proteomes" id="UP000218323">
    <property type="component" value="Unassembled WGS sequence"/>
</dbReference>
<dbReference type="SUPFAM" id="SSF56112">
    <property type="entry name" value="Protein kinase-like (PK-like)"/>
    <property type="match status" value="1"/>
</dbReference>
<evidence type="ECO:0000313" key="3">
    <source>
        <dbReference type="EMBL" id="PCG12995.1"/>
    </source>
</evidence>
<keyword evidence="4" id="KW-1185">Reference proteome</keyword>
<dbReference type="Pfam" id="PF13671">
    <property type="entry name" value="AAA_33"/>
    <property type="match status" value="1"/>
</dbReference>
<evidence type="ECO:0000259" key="2">
    <source>
        <dbReference type="Pfam" id="PF01636"/>
    </source>
</evidence>
<sequence>MAAGSADPPASNMPEASTDMAFDAPRSYGADDLIRRLATSGVLGGAVLKRVDTHAAHVLLTADRAWKLKRRVRYDYLDFSTPERRREALERELELNLRTAPKLYLGLHRISTSSTGQLELDGPGMAVDWMLEMRRFADGDLLAAVAQRGDLVPDLVMAAADEIVRLHAAAAVSIGSGADRLERVITGNAVSLSRTRLGMEDDEIERLVSRQRSELSRHAALLDTRAACGRMRRCHGDLHLANVAVLDGAPVLFDCLEFSEELATVDVLYDTAFLIMDLLRVGLPTAASMLANRYVDLSPEDEAGWTLLPLFMSLRATIRAHVRASAGDTNDASDYLRLASTVLADEPARLIAIGGGSGAGKSTLARHIASAFGPRPGARVLRSDVLRKRLAGVPPETRLPQDSYTPEAGGMVYDHMFALAEEHLRRGSSVILDAAFLYPTERAGAEALAVAAGVRFSGLWLSVGENERIHRLETRHKDASDADTKVAAAQASRLADVPPTWAVLDAHRSLDTVTHDAEVAIQGAKRC</sequence>
<evidence type="ECO:0000313" key="4">
    <source>
        <dbReference type="Proteomes" id="UP000218323"/>
    </source>
</evidence>
<dbReference type="PANTHER" id="PTHR43883">
    <property type="entry name" value="SLR0207 PROTEIN"/>
    <property type="match status" value="1"/>
</dbReference>
<dbReference type="GO" id="GO:0016740">
    <property type="term" value="F:transferase activity"/>
    <property type="evidence" value="ECO:0007669"/>
    <property type="project" value="UniProtKB-KW"/>
</dbReference>
<protein>
    <submittedName>
        <fullName evidence="3">Aminoglycoside phosphotransferase</fullName>
    </submittedName>
</protein>
<dbReference type="InterPro" id="IPR011009">
    <property type="entry name" value="Kinase-like_dom_sf"/>
</dbReference>
<dbReference type="InterPro" id="IPR052732">
    <property type="entry name" value="Cell-binding_unc_protein"/>
</dbReference>
<feature type="region of interest" description="Disordered" evidence="1">
    <location>
        <begin position="1"/>
        <end position="21"/>
    </location>
</feature>
<reference evidence="3 4" key="1">
    <citation type="submission" date="2017-09" db="EMBL/GenBank/DDBJ databases">
        <title>Sphingomonas adhaesiva DSM 7418, whole genome shotgun sequence.</title>
        <authorList>
            <person name="Feng G."/>
            <person name="Zhu H."/>
        </authorList>
    </citation>
    <scope>NUCLEOTIDE SEQUENCE [LARGE SCALE GENOMIC DNA]</scope>
    <source>
        <strain evidence="3 4">DSM 7418</strain>
    </source>
</reference>
<dbReference type="Gene3D" id="3.40.50.300">
    <property type="entry name" value="P-loop containing nucleotide triphosphate hydrolases"/>
    <property type="match status" value="1"/>
</dbReference>
<dbReference type="Pfam" id="PF01636">
    <property type="entry name" value="APH"/>
    <property type="match status" value="1"/>
</dbReference>
<dbReference type="PANTHER" id="PTHR43883:SF1">
    <property type="entry name" value="GLUCONOKINASE"/>
    <property type="match status" value="1"/>
</dbReference>
<dbReference type="EMBL" id="NWVC01000016">
    <property type="protein sequence ID" value="PCG12995.1"/>
    <property type="molecule type" value="Genomic_DNA"/>
</dbReference>
<feature type="domain" description="Aminoglycoside phosphotransferase" evidence="2">
    <location>
        <begin position="146"/>
        <end position="294"/>
    </location>
</feature>
<gene>
    <name evidence="3" type="ORF">COA07_16965</name>
</gene>
<evidence type="ECO:0000256" key="1">
    <source>
        <dbReference type="SAM" id="MobiDB-lite"/>
    </source>
</evidence>
<keyword evidence="3" id="KW-0808">Transferase</keyword>
<dbReference type="InterPro" id="IPR027417">
    <property type="entry name" value="P-loop_NTPase"/>
</dbReference>
<dbReference type="AlphaFoldDB" id="A0A2A4I3D7"/>
<organism evidence="3 4">
    <name type="scientific">Sphingomonas adhaesiva</name>
    <dbReference type="NCBI Taxonomy" id="28212"/>
    <lineage>
        <taxon>Bacteria</taxon>
        <taxon>Pseudomonadati</taxon>
        <taxon>Pseudomonadota</taxon>
        <taxon>Alphaproteobacteria</taxon>
        <taxon>Sphingomonadales</taxon>
        <taxon>Sphingomonadaceae</taxon>
        <taxon>Sphingomonas</taxon>
    </lineage>
</organism>
<dbReference type="SUPFAM" id="SSF52540">
    <property type="entry name" value="P-loop containing nucleoside triphosphate hydrolases"/>
    <property type="match status" value="1"/>
</dbReference>
<dbReference type="RefSeq" id="WP_083956726.1">
    <property type="nucleotide sequence ID" value="NZ_NWVC01000016.1"/>
</dbReference>
<dbReference type="InterPro" id="IPR002575">
    <property type="entry name" value="Aminoglycoside_PTrfase"/>
</dbReference>